<dbReference type="SMART" id="SM00895">
    <property type="entry name" value="FCD"/>
    <property type="match status" value="1"/>
</dbReference>
<dbReference type="InterPro" id="IPR011711">
    <property type="entry name" value="GntR_C"/>
</dbReference>
<evidence type="ECO:0000256" key="1">
    <source>
        <dbReference type="ARBA" id="ARBA00023015"/>
    </source>
</evidence>
<evidence type="ECO:0000313" key="6">
    <source>
        <dbReference type="Proteomes" id="UP000315252"/>
    </source>
</evidence>
<reference evidence="5 6" key="1">
    <citation type="submission" date="2019-06" db="EMBL/GenBank/DDBJ databases">
        <title>Whole genome sequence for Rhodospirillaceae sp. R148.</title>
        <authorList>
            <person name="Wang G."/>
        </authorList>
    </citation>
    <scope>NUCLEOTIDE SEQUENCE [LARGE SCALE GENOMIC DNA]</scope>
    <source>
        <strain evidence="5 6">R148</strain>
    </source>
</reference>
<dbReference type="PROSITE" id="PS50949">
    <property type="entry name" value="HTH_GNTR"/>
    <property type="match status" value="1"/>
</dbReference>
<comment type="caution">
    <text evidence="5">The sequence shown here is derived from an EMBL/GenBank/DDBJ whole genome shotgun (WGS) entry which is preliminary data.</text>
</comment>
<dbReference type="PRINTS" id="PR00035">
    <property type="entry name" value="HTHGNTR"/>
</dbReference>
<keyword evidence="3" id="KW-0804">Transcription</keyword>
<dbReference type="Pfam" id="PF07729">
    <property type="entry name" value="FCD"/>
    <property type="match status" value="1"/>
</dbReference>
<dbReference type="Pfam" id="PF00392">
    <property type="entry name" value="GntR"/>
    <property type="match status" value="1"/>
</dbReference>
<keyword evidence="2" id="KW-0238">DNA-binding</keyword>
<organism evidence="5 6">
    <name type="scientific">Denitrobaculum tricleocarpae</name>
    <dbReference type="NCBI Taxonomy" id="2591009"/>
    <lineage>
        <taxon>Bacteria</taxon>
        <taxon>Pseudomonadati</taxon>
        <taxon>Pseudomonadota</taxon>
        <taxon>Alphaproteobacteria</taxon>
        <taxon>Rhodospirillales</taxon>
        <taxon>Rhodospirillaceae</taxon>
        <taxon>Denitrobaculum</taxon>
    </lineage>
</organism>
<dbReference type="EMBL" id="VHSH01000009">
    <property type="protein sequence ID" value="TQV75903.1"/>
    <property type="molecule type" value="Genomic_DNA"/>
</dbReference>
<dbReference type="Proteomes" id="UP000315252">
    <property type="component" value="Unassembled WGS sequence"/>
</dbReference>
<dbReference type="CDD" id="cd07377">
    <property type="entry name" value="WHTH_GntR"/>
    <property type="match status" value="1"/>
</dbReference>
<dbReference type="SMART" id="SM00345">
    <property type="entry name" value="HTH_GNTR"/>
    <property type="match status" value="1"/>
</dbReference>
<feature type="domain" description="HTH gntR-type" evidence="4">
    <location>
        <begin position="12"/>
        <end position="79"/>
    </location>
</feature>
<protein>
    <submittedName>
        <fullName evidence="5">GntR family transcriptional regulator</fullName>
    </submittedName>
</protein>
<evidence type="ECO:0000313" key="5">
    <source>
        <dbReference type="EMBL" id="TQV75903.1"/>
    </source>
</evidence>
<keyword evidence="6" id="KW-1185">Reference proteome</keyword>
<name>A0A545TF98_9PROT</name>
<dbReference type="Gene3D" id="1.20.120.530">
    <property type="entry name" value="GntR ligand-binding domain-like"/>
    <property type="match status" value="1"/>
</dbReference>
<dbReference type="PANTHER" id="PTHR43537:SF41">
    <property type="entry name" value="TRANSCRIPTIONAL REGULATORY PROTEIN"/>
    <property type="match status" value="1"/>
</dbReference>
<keyword evidence="1" id="KW-0805">Transcription regulation</keyword>
<sequence length="222" mass="24870">MNLKAVNLSLTASTSDVIYDALRDAIIRGEMAEGETIRQESVAKLFSVSRIPVREALKRLEAQGLVTSVRYKGVVVASMSPSEIEEIFEFRGLVESKLIEYAVESMTPESLELAKGYCEAFAAETDPAKWGDLNRLFHSALYRDSGRPYYLEIVQGANDRVERYVRAQLDLTEGMARARRDHDAILDACFKRDARKAVTLTAAHIHNAGQALIRFLRERSEG</sequence>
<dbReference type="Gene3D" id="1.10.10.10">
    <property type="entry name" value="Winged helix-like DNA-binding domain superfamily/Winged helix DNA-binding domain"/>
    <property type="match status" value="1"/>
</dbReference>
<proteinExistence type="predicted"/>
<evidence type="ECO:0000256" key="3">
    <source>
        <dbReference type="ARBA" id="ARBA00023163"/>
    </source>
</evidence>
<dbReference type="OrthoDB" id="9812290at2"/>
<evidence type="ECO:0000256" key="2">
    <source>
        <dbReference type="ARBA" id="ARBA00023125"/>
    </source>
</evidence>
<dbReference type="GO" id="GO:0003700">
    <property type="term" value="F:DNA-binding transcription factor activity"/>
    <property type="evidence" value="ECO:0007669"/>
    <property type="project" value="InterPro"/>
</dbReference>
<dbReference type="AlphaFoldDB" id="A0A545TF98"/>
<accession>A0A545TF98</accession>
<dbReference type="SUPFAM" id="SSF48008">
    <property type="entry name" value="GntR ligand-binding domain-like"/>
    <property type="match status" value="1"/>
</dbReference>
<gene>
    <name evidence="5" type="ORF">FKG95_22545</name>
</gene>
<evidence type="ECO:0000259" key="4">
    <source>
        <dbReference type="PROSITE" id="PS50949"/>
    </source>
</evidence>
<dbReference type="SUPFAM" id="SSF46785">
    <property type="entry name" value="Winged helix' DNA-binding domain"/>
    <property type="match status" value="1"/>
</dbReference>
<dbReference type="InterPro" id="IPR036388">
    <property type="entry name" value="WH-like_DNA-bd_sf"/>
</dbReference>
<dbReference type="InterPro" id="IPR008920">
    <property type="entry name" value="TF_FadR/GntR_C"/>
</dbReference>
<dbReference type="InterPro" id="IPR036390">
    <property type="entry name" value="WH_DNA-bd_sf"/>
</dbReference>
<dbReference type="InterPro" id="IPR000524">
    <property type="entry name" value="Tscrpt_reg_HTH_GntR"/>
</dbReference>
<dbReference type="GO" id="GO:0003677">
    <property type="term" value="F:DNA binding"/>
    <property type="evidence" value="ECO:0007669"/>
    <property type="project" value="UniProtKB-KW"/>
</dbReference>
<dbReference type="PANTHER" id="PTHR43537">
    <property type="entry name" value="TRANSCRIPTIONAL REGULATOR, GNTR FAMILY"/>
    <property type="match status" value="1"/>
</dbReference>